<reference evidence="2" key="1">
    <citation type="submission" date="2021-06" db="EMBL/GenBank/DDBJ databases">
        <authorList>
            <person name="Kallberg Y."/>
            <person name="Tangrot J."/>
            <person name="Rosling A."/>
        </authorList>
    </citation>
    <scope>NUCLEOTIDE SEQUENCE</scope>
    <source>
        <strain evidence="2">IA702</strain>
    </source>
</reference>
<gene>
    <name evidence="2" type="ORF">POCULU_LOCUS3686</name>
</gene>
<comment type="caution">
    <text evidence="2">The sequence shown here is derived from an EMBL/GenBank/DDBJ whole genome shotgun (WGS) entry which is preliminary data.</text>
</comment>
<dbReference type="AlphaFoldDB" id="A0A9N9FBI7"/>
<keyword evidence="1" id="KW-0812">Transmembrane</keyword>
<evidence type="ECO:0000313" key="2">
    <source>
        <dbReference type="EMBL" id="CAG8523255.1"/>
    </source>
</evidence>
<keyword evidence="3" id="KW-1185">Reference proteome</keyword>
<evidence type="ECO:0000313" key="3">
    <source>
        <dbReference type="Proteomes" id="UP000789572"/>
    </source>
</evidence>
<proteinExistence type="predicted"/>
<protein>
    <submittedName>
        <fullName evidence="2">11316_t:CDS:1</fullName>
    </submittedName>
</protein>
<dbReference type="EMBL" id="CAJVPJ010000423">
    <property type="protein sequence ID" value="CAG8523255.1"/>
    <property type="molecule type" value="Genomic_DNA"/>
</dbReference>
<feature type="transmembrane region" description="Helical" evidence="1">
    <location>
        <begin position="21"/>
        <end position="38"/>
    </location>
</feature>
<keyword evidence="1" id="KW-1133">Transmembrane helix</keyword>
<keyword evidence="1" id="KW-0472">Membrane</keyword>
<accession>A0A9N9FBI7</accession>
<name>A0A9N9FBI7_9GLOM</name>
<evidence type="ECO:0000256" key="1">
    <source>
        <dbReference type="SAM" id="Phobius"/>
    </source>
</evidence>
<organism evidence="2 3">
    <name type="scientific">Paraglomus occultum</name>
    <dbReference type="NCBI Taxonomy" id="144539"/>
    <lineage>
        <taxon>Eukaryota</taxon>
        <taxon>Fungi</taxon>
        <taxon>Fungi incertae sedis</taxon>
        <taxon>Mucoromycota</taxon>
        <taxon>Glomeromycotina</taxon>
        <taxon>Glomeromycetes</taxon>
        <taxon>Paraglomerales</taxon>
        <taxon>Paraglomeraceae</taxon>
        <taxon>Paraglomus</taxon>
    </lineage>
</organism>
<sequence>MGWLKHRNEHPPAINSQERGVAVNIRLLVLAVTIFITTNC</sequence>
<dbReference type="Proteomes" id="UP000789572">
    <property type="component" value="Unassembled WGS sequence"/>
</dbReference>